<evidence type="ECO:0000256" key="2">
    <source>
        <dbReference type="SAM" id="Phobius"/>
    </source>
</evidence>
<gene>
    <name evidence="4" type="ORF">DM02DRAFT_617411</name>
</gene>
<dbReference type="AlphaFoldDB" id="A0A2V1DDT4"/>
<keyword evidence="3" id="KW-0732">Signal</keyword>
<name>A0A2V1DDT4_9PLEO</name>
<evidence type="ECO:0000313" key="4">
    <source>
        <dbReference type="EMBL" id="PVH96208.1"/>
    </source>
</evidence>
<dbReference type="STRING" id="97972.A0A2V1DDT4"/>
<evidence type="ECO:0008006" key="6">
    <source>
        <dbReference type="Google" id="ProtNLM"/>
    </source>
</evidence>
<feature type="transmembrane region" description="Helical" evidence="2">
    <location>
        <begin position="172"/>
        <end position="191"/>
    </location>
</feature>
<feature type="compositionally biased region" description="Low complexity" evidence="1">
    <location>
        <begin position="101"/>
        <end position="151"/>
    </location>
</feature>
<proteinExistence type="predicted"/>
<keyword evidence="5" id="KW-1185">Reference proteome</keyword>
<organism evidence="4 5">
    <name type="scientific">Periconia macrospinosa</name>
    <dbReference type="NCBI Taxonomy" id="97972"/>
    <lineage>
        <taxon>Eukaryota</taxon>
        <taxon>Fungi</taxon>
        <taxon>Dikarya</taxon>
        <taxon>Ascomycota</taxon>
        <taxon>Pezizomycotina</taxon>
        <taxon>Dothideomycetes</taxon>
        <taxon>Pleosporomycetidae</taxon>
        <taxon>Pleosporales</taxon>
        <taxon>Massarineae</taxon>
        <taxon>Periconiaceae</taxon>
        <taxon>Periconia</taxon>
    </lineage>
</organism>
<evidence type="ECO:0000313" key="5">
    <source>
        <dbReference type="Proteomes" id="UP000244855"/>
    </source>
</evidence>
<protein>
    <recommendedName>
        <fullName evidence="6">Carbohydrate-binding module family 18 protein</fullName>
    </recommendedName>
</protein>
<keyword evidence="2" id="KW-0472">Membrane</keyword>
<reference evidence="4 5" key="1">
    <citation type="journal article" date="2018" name="Sci. Rep.">
        <title>Comparative genomics provides insights into the lifestyle and reveals functional heterogeneity of dark septate endophytic fungi.</title>
        <authorList>
            <person name="Knapp D.G."/>
            <person name="Nemeth J.B."/>
            <person name="Barry K."/>
            <person name="Hainaut M."/>
            <person name="Henrissat B."/>
            <person name="Johnson J."/>
            <person name="Kuo A."/>
            <person name="Lim J.H.P."/>
            <person name="Lipzen A."/>
            <person name="Nolan M."/>
            <person name="Ohm R.A."/>
            <person name="Tamas L."/>
            <person name="Grigoriev I.V."/>
            <person name="Spatafora J.W."/>
            <person name="Nagy L.G."/>
            <person name="Kovacs G.M."/>
        </authorList>
    </citation>
    <scope>NUCLEOTIDE SEQUENCE [LARGE SCALE GENOMIC DNA]</scope>
    <source>
        <strain evidence="4 5">DSE2036</strain>
    </source>
</reference>
<feature type="region of interest" description="Disordered" evidence="1">
    <location>
        <begin position="89"/>
        <end position="155"/>
    </location>
</feature>
<feature type="chain" id="PRO_5015873947" description="Carbohydrate-binding module family 18 protein" evidence="3">
    <location>
        <begin position="20"/>
        <end position="193"/>
    </location>
</feature>
<evidence type="ECO:0000256" key="3">
    <source>
        <dbReference type="SAM" id="SignalP"/>
    </source>
</evidence>
<feature type="signal peptide" evidence="3">
    <location>
        <begin position="1"/>
        <end position="19"/>
    </location>
</feature>
<dbReference type="EMBL" id="KZ805471">
    <property type="protein sequence ID" value="PVH96208.1"/>
    <property type="molecule type" value="Genomic_DNA"/>
</dbReference>
<sequence>MRCAIIISFLFIVLPTIHAASNSHPFQRRDTCTSNEEVCDTGCMDLGAVCCHFGNGFWCYAGEYCVKGQGCCEEGTTCTGSGGTSFITPSASKSGGTNTITGNKKSTSTSRGTSTSAGSKESTSTPLSAVASSSTATRTAGTATTGNTVSSRTSSGSFVQSTGIASSCGSTVGLSGLAFIISITSLGVWAYSY</sequence>
<dbReference type="Proteomes" id="UP000244855">
    <property type="component" value="Unassembled WGS sequence"/>
</dbReference>
<keyword evidence="2" id="KW-1133">Transmembrane helix</keyword>
<keyword evidence="2" id="KW-0812">Transmembrane</keyword>
<feature type="compositionally biased region" description="Polar residues" evidence="1">
    <location>
        <begin position="89"/>
        <end position="100"/>
    </location>
</feature>
<evidence type="ECO:0000256" key="1">
    <source>
        <dbReference type="SAM" id="MobiDB-lite"/>
    </source>
</evidence>
<accession>A0A2V1DDT4</accession>